<sequence>MPSETPTTGPVLADPDTARRQPGGSTADEVTGLDALELASTRADGRAADVGRAVWSTTWPKLLAIALVIAAWQVLYLSEWKPPFALPAPMTVFDDLRELVVSPDFPRAIAITAQRALTGFLLAVVIGTLIGAAVARFRPLRAAIGSLITGLQTMPSIIWFPFAILLFQISETAILFVVVIGAAPSIANGLIGGIDYVPPTWLRVGKVLGMRGLSLYRFLILPASLPSFISGLKQGWAFAWRSLMAGELLVIVAGQGSIGSLMQGAREFNNAPRLLSWIIIVLVLGILVDILFNAADNALRRRWGLQQS</sequence>
<evidence type="ECO:0000256" key="1">
    <source>
        <dbReference type="ARBA" id="ARBA00004651"/>
    </source>
</evidence>
<evidence type="ECO:0000259" key="9">
    <source>
        <dbReference type="PROSITE" id="PS50928"/>
    </source>
</evidence>
<accession>A0ABY2DJK3</accession>
<dbReference type="EMBL" id="SMKE01000108">
    <property type="protein sequence ID" value="TDC00391.1"/>
    <property type="molecule type" value="Genomic_DNA"/>
</dbReference>
<evidence type="ECO:0000256" key="5">
    <source>
        <dbReference type="ARBA" id="ARBA00022989"/>
    </source>
</evidence>
<keyword evidence="2 7" id="KW-0813">Transport</keyword>
<comment type="subcellular location">
    <subcellularLocation>
        <location evidence="1 7">Cell membrane</location>
        <topology evidence="1 7">Multi-pass membrane protein</topology>
    </subcellularLocation>
</comment>
<evidence type="ECO:0000256" key="3">
    <source>
        <dbReference type="ARBA" id="ARBA00022475"/>
    </source>
</evidence>
<evidence type="ECO:0000256" key="6">
    <source>
        <dbReference type="ARBA" id="ARBA00023136"/>
    </source>
</evidence>
<dbReference type="PANTHER" id="PTHR30151">
    <property type="entry name" value="ALKANE SULFONATE ABC TRANSPORTER-RELATED, MEMBRANE SUBUNIT"/>
    <property type="match status" value="1"/>
</dbReference>
<comment type="caution">
    <text evidence="10">The sequence shown here is derived from an EMBL/GenBank/DDBJ whole genome shotgun (WGS) entry which is preliminary data.</text>
</comment>
<dbReference type="Proteomes" id="UP000295626">
    <property type="component" value="Unassembled WGS sequence"/>
</dbReference>
<feature type="region of interest" description="Disordered" evidence="8">
    <location>
        <begin position="1"/>
        <end position="27"/>
    </location>
</feature>
<protein>
    <submittedName>
        <fullName evidence="10">ABC transporter permease</fullName>
    </submittedName>
</protein>
<keyword evidence="6 7" id="KW-0472">Membrane</keyword>
<dbReference type="PROSITE" id="PS50928">
    <property type="entry name" value="ABC_TM1"/>
    <property type="match status" value="1"/>
</dbReference>
<keyword evidence="4 7" id="KW-0812">Transmembrane</keyword>
<evidence type="ECO:0000256" key="2">
    <source>
        <dbReference type="ARBA" id="ARBA00022448"/>
    </source>
</evidence>
<dbReference type="InterPro" id="IPR035906">
    <property type="entry name" value="MetI-like_sf"/>
</dbReference>
<organism evidence="10 11">
    <name type="scientific">Micromonospora fluostatini</name>
    <dbReference type="NCBI Taxonomy" id="1629071"/>
    <lineage>
        <taxon>Bacteria</taxon>
        <taxon>Bacillati</taxon>
        <taxon>Actinomycetota</taxon>
        <taxon>Actinomycetes</taxon>
        <taxon>Micromonosporales</taxon>
        <taxon>Micromonosporaceae</taxon>
        <taxon>Micromonospora</taxon>
    </lineage>
</organism>
<name>A0ABY2DJK3_9ACTN</name>
<feature type="transmembrane region" description="Helical" evidence="7">
    <location>
        <begin position="174"/>
        <end position="194"/>
    </location>
</feature>
<gene>
    <name evidence="10" type="ORF">E1091_04985</name>
</gene>
<reference evidence="10 11" key="1">
    <citation type="submission" date="2019-02" db="EMBL/GenBank/DDBJ databases">
        <title>Draft genome sequences of novel Actinobacteria.</title>
        <authorList>
            <person name="Sahin N."/>
            <person name="Ay H."/>
            <person name="Saygin H."/>
        </authorList>
    </citation>
    <scope>NUCLEOTIDE SEQUENCE [LARGE SCALE GENOMIC DNA]</scope>
    <source>
        <strain evidence="10 11">JCM 30529</strain>
    </source>
</reference>
<dbReference type="Gene3D" id="1.10.3720.10">
    <property type="entry name" value="MetI-like"/>
    <property type="match status" value="1"/>
</dbReference>
<comment type="similarity">
    <text evidence="7">Belongs to the binding-protein-dependent transport system permease family.</text>
</comment>
<keyword evidence="11" id="KW-1185">Reference proteome</keyword>
<keyword evidence="5 7" id="KW-1133">Transmembrane helix</keyword>
<dbReference type="CDD" id="cd06261">
    <property type="entry name" value="TM_PBP2"/>
    <property type="match status" value="1"/>
</dbReference>
<evidence type="ECO:0000256" key="4">
    <source>
        <dbReference type="ARBA" id="ARBA00022692"/>
    </source>
</evidence>
<keyword evidence="3" id="KW-1003">Cell membrane</keyword>
<feature type="transmembrane region" description="Helical" evidence="7">
    <location>
        <begin position="143"/>
        <end position="167"/>
    </location>
</feature>
<feature type="transmembrane region" description="Helical" evidence="7">
    <location>
        <begin position="274"/>
        <end position="292"/>
    </location>
</feature>
<dbReference type="SUPFAM" id="SSF161098">
    <property type="entry name" value="MetI-like"/>
    <property type="match status" value="1"/>
</dbReference>
<dbReference type="Pfam" id="PF00528">
    <property type="entry name" value="BPD_transp_1"/>
    <property type="match status" value="1"/>
</dbReference>
<dbReference type="PANTHER" id="PTHR30151:SF40">
    <property type="entry name" value="TRANSPORT SYSTEM INTEGRAL MEMBRANE PROTEIN"/>
    <property type="match status" value="1"/>
</dbReference>
<feature type="domain" description="ABC transmembrane type-1" evidence="9">
    <location>
        <begin position="109"/>
        <end position="292"/>
    </location>
</feature>
<evidence type="ECO:0000313" key="10">
    <source>
        <dbReference type="EMBL" id="TDC00391.1"/>
    </source>
</evidence>
<feature type="transmembrane region" description="Helical" evidence="7">
    <location>
        <begin position="116"/>
        <end position="137"/>
    </location>
</feature>
<feature type="transmembrane region" description="Helical" evidence="7">
    <location>
        <begin position="214"/>
        <end position="232"/>
    </location>
</feature>
<evidence type="ECO:0000256" key="8">
    <source>
        <dbReference type="SAM" id="MobiDB-lite"/>
    </source>
</evidence>
<dbReference type="InterPro" id="IPR000515">
    <property type="entry name" value="MetI-like"/>
</dbReference>
<feature type="transmembrane region" description="Helical" evidence="7">
    <location>
        <begin position="244"/>
        <end position="262"/>
    </location>
</feature>
<evidence type="ECO:0000256" key="7">
    <source>
        <dbReference type="RuleBase" id="RU363032"/>
    </source>
</evidence>
<proteinExistence type="inferred from homology"/>
<evidence type="ECO:0000313" key="11">
    <source>
        <dbReference type="Proteomes" id="UP000295626"/>
    </source>
</evidence>